<dbReference type="InterPro" id="IPR012334">
    <property type="entry name" value="Pectin_lyas_fold"/>
</dbReference>
<dbReference type="Pfam" id="PF23764">
    <property type="entry name" value="Beta-barrel_GLAA-B_II"/>
    <property type="match status" value="1"/>
</dbReference>
<dbReference type="Proteomes" id="UP000226437">
    <property type="component" value="Unassembled WGS sequence"/>
</dbReference>
<keyword evidence="10" id="KW-1185">Reference proteome</keyword>
<keyword evidence="5" id="KW-0378">Hydrolase</keyword>
<dbReference type="SUPFAM" id="SSF51126">
    <property type="entry name" value="Pectin lyase-like"/>
    <property type="match status" value="1"/>
</dbReference>
<feature type="domain" description="GLAA-B beta-barrel" evidence="7">
    <location>
        <begin position="144"/>
        <end position="240"/>
    </location>
</feature>
<keyword evidence="6" id="KW-0326">Glycosidase</keyword>
<dbReference type="InterPro" id="IPR057275">
    <property type="entry name" value="Beta-barrel_GLAA-B_I"/>
</dbReference>
<dbReference type="InterPro" id="IPR011050">
    <property type="entry name" value="Pectin_lyase_fold/virulence"/>
</dbReference>
<evidence type="ECO:0000256" key="5">
    <source>
        <dbReference type="ARBA" id="ARBA00022801"/>
    </source>
</evidence>
<evidence type="ECO:0000256" key="1">
    <source>
        <dbReference type="ARBA" id="ARBA00001255"/>
    </source>
</evidence>
<evidence type="ECO:0000256" key="4">
    <source>
        <dbReference type="ARBA" id="ARBA00022737"/>
    </source>
</evidence>
<dbReference type="AlphaFoldDB" id="A0A2G0CFY2"/>
<dbReference type="SMART" id="SM00710">
    <property type="entry name" value="PbH1"/>
    <property type="match status" value="7"/>
</dbReference>
<evidence type="ECO:0000256" key="6">
    <source>
        <dbReference type="ARBA" id="ARBA00023295"/>
    </source>
</evidence>
<dbReference type="EMBL" id="PDLO01000003">
    <property type="protein sequence ID" value="PHK98895.1"/>
    <property type="molecule type" value="Genomic_DNA"/>
</dbReference>
<protein>
    <submittedName>
        <fullName evidence="9">Alpha-galactosidase</fullName>
    </submittedName>
</protein>
<dbReference type="InterPro" id="IPR056441">
    <property type="entry name" value="Beta-barrel_GLAA-B_II"/>
</dbReference>
<keyword evidence="3" id="KW-0732">Signal</keyword>
<evidence type="ECO:0000259" key="8">
    <source>
        <dbReference type="Pfam" id="PF23764"/>
    </source>
</evidence>
<evidence type="ECO:0000256" key="3">
    <source>
        <dbReference type="ARBA" id="ARBA00022729"/>
    </source>
</evidence>
<evidence type="ECO:0000259" key="7">
    <source>
        <dbReference type="Pfam" id="PF23763"/>
    </source>
</evidence>
<comment type="catalytic activity">
    <reaction evidence="1">
        <text>Hydrolysis of terminal, non-reducing alpha-D-galactose residues in alpha-D-galactosides, including galactose oligosaccharides, galactomannans and galactolipids.</text>
        <dbReference type="EC" id="3.2.1.22"/>
    </reaction>
</comment>
<proteinExistence type="predicted"/>
<gene>
    <name evidence="9" type="ORF">CGL56_10575</name>
</gene>
<evidence type="ECO:0000256" key="2">
    <source>
        <dbReference type="ARBA" id="ARBA00001271"/>
    </source>
</evidence>
<reference evidence="9 10" key="1">
    <citation type="submission" date="2017-10" db="EMBL/GenBank/DDBJ databases">
        <title>The draft genome sequence of Lewinella marina KCTC 32374.</title>
        <authorList>
            <person name="Wang K."/>
        </authorList>
    </citation>
    <scope>NUCLEOTIDE SEQUENCE [LARGE SCALE GENOMIC DNA]</scope>
    <source>
        <strain evidence="9 10">MKG-38</strain>
    </source>
</reference>
<name>A0A2G0CFY2_9BACT</name>
<dbReference type="InterPro" id="IPR006626">
    <property type="entry name" value="PbH1"/>
</dbReference>
<accession>A0A2G0CFY2</accession>
<feature type="domain" description="GLAA-B beta-barrel" evidence="8">
    <location>
        <begin position="351"/>
        <end position="418"/>
    </location>
</feature>
<evidence type="ECO:0000313" key="9">
    <source>
        <dbReference type="EMBL" id="PHK98895.1"/>
    </source>
</evidence>
<dbReference type="Pfam" id="PF23763">
    <property type="entry name" value="Beta-barrel_GLAA-B_I"/>
    <property type="match status" value="1"/>
</dbReference>
<dbReference type="GO" id="GO:0004557">
    <property type="term" value="F:alpha-galactosidase activity"/>
    <property type="evidence" value="ECO:0007669"/>
    <property type="project" value="UniProtKB-EC"/>
</dbReference>
<keyword evidence="4" id="KW-0677">Repeat</keyword>
<organism evidence="9 10">
    <name type="scientific">Neolewinella marina</name>
    <dbReference type="NCBI Taxonomy" id="438751"/>
    <lineage>
        <taxon>Bacteria</taxon>
        <taxon>Pseudomonadati</taxon>
        <taxon>Bacteroidota</taxon>
        <taxon>Saprospiria</taxon>
        <taxon>Saprospirales</taxon>
        <taxon>Lewinellaceae</taxon>
        <taxon>Neolewinella</taxon>
    </lineage>
</organism>
<evidence type="ECO:0000313" key="10">
    <source>
        <dbReference type="Proteomes" id="UP000226437"/>
    </source>
</evidence>
<comment type="catalytic activity">
    <reaction evidence="2">
        <text>Hydrolysis of terminal, non-reducing branched (1-&gt;3)-alpha-D-galactosidic residues, producing free D-galactose.</text>
        <dbReference type="EC" id="3.2.1.n1"/>
    </reaction>
</comment>
<comment type="caution">
    <text evidence="9">The sequence shown here is derived from an EMBL/GenBank/DDBJ whole genome shotgun (WGS) entry which is preliminary data.</text>
</comment>
<dbReference type="Gene3D" id="2.160.20.10">
    <property type="entry name" value="Single-stranded right-handed beta-helix, Pectin lyase-like"/>
    <property type="match status" value="2"/>
</dbReference>
<dbReference type="OrthoDB" id="9807299at2"/>
<sequence length="614" mass="69364">MKTPRKVNSNIYLQLYAILLLSLIGHSGLSAASVVHLSPSADDMTPVVREALAGVDDKELTIILAPGTYYFLADYAFNEYRSITNHDNGLKNIIFPLKGFDAVSIEGNGAELIFHGQVQPFLFEDCRKVTMRDLTMDWDVPFLFQGEVLASNPEEGWWDIKPSTEGFSWELDKKGVQFPGIDGFYFDDLGNTLSFDPETRQVAHGAWDISLDPTRVEDKGDGILRFYEDIRHYPKVGTIISSKGTKGQNRYAPAVEVAASEDILFEEVTIHHALGMGFLFGRTEGITIRNCGIYSREDSPRMVSVTADATHFANCMGDILIEGCRFENMLDDGTNVHGTYVSVDSVLGKRKVRVQLEHFQQLGFQFAGAGDEVWFIYQPDPARKETNKVVGVETVNDRYTDLIFENDLSGELKAGDILENKTWNPNFTMRGCTIRNHRARNIVLKTPLKIVIEDNDFSSMMSAILFRGETYFWYESGAVKDVLIRNNRFEHCAYSGAEHAVLYITPRLGESFDQSAIYDRNIRFEDNSIATFDNRIVWADRVDGLSITGNRITKTHTAVQLHPDAPVFELSNCRNVTIDDNRYTGDYNYALEADERSRKTLRIGRNEGIKFKVK</sequence>